<organism evidence="1 2">
    <name type="scientific">Pristionchus entomophagus</name>
    <dbReference type="NCBI Taxonomy" id="358040"/>
    <lineage>
        <taxon>Eukaryota</taxon>
        <taxon>Metazoa</taxon>
        <taxon>Ecdysozoa</taxon>
        <taxon>Nematoda</taxon>
        <taxon>Chromadorea</taxon>
        <taxon>Rhabditida</taxon>
        <taxon>Rhabditina</taxon>
        <taxon>Diplogasteromorpha</taxon>
        <taxon>Diplogasteroidea</taxon>
        <taxon>Neodiplogasteridae</taxon>
        <taxon>Pristionchus</taxon>
    </lineage>
</organism>
<accession>A0AAV5U258</accession>
<comment type="caution">
    <text evidence="1">The sequence shown here is derived from an EMBL/GenBank/DDBJ whole genome shotgun (WGS) entry which is preliminary data.</text>
</comment>
<feature type="non-terminal residue" evidence="1">
    <location>
        <position position="92"/>
    </location>
</feature>
<feature type="non-terminal residue" evidence="1">
    <location>
        <position position="1"/>
    </location>
</feature>
<dbReference type="Proteomes" id="UP001432027">
    <property type="component" value="Unassembled WGS sequence"/>
</dbReference>
<name>A0AAV5U258_9BILA</name>
<protein>
    <submittedName>
        <fullName evidence="1">Uncharacterized protein</fullName>
    </submittedName>
</protein>
<proteinExistence type="predicted"/>
<evidence type="ECO:0000313" key="1">
    <source>
        <dbReference type="EMBL" id="GMT00904.1"/>
    </source>
</evidence>
<gene>
    <name evidence="1" type="ORF">PENTCL1PPCAC_23078</name>
</gene>
<reference evidence="1" key="1">
    <citation type="submission" date="2023-10" db="EMBL/GenBank/DDBJ databases">
        <title>Genome assembly of Pristionchus species.</title>
        <authorList>
            <person name="Yoshida K."/>
            <person name="Sommer R.J."/>
        </authorList>
    </citation>
    <scope>NUCLEOTIDE SEQUENCE</scope>
    <source>
        <strain evidence="1">RS0144</strain>
    </source>
</reference>
<dbReference type="AlphaFoldDB" id="A0AAV5U258"/>
<evidence type="ECO:0000313" key="2">
    <source>
        <dbReference type="Proteomes" id="UP001432027"/>
    </source>
</evidence>
<keyword evidence="2" id="KW-1185">Reference proteome</keyword>
<sequence length="92" mass="10371">KRSVRCGLWMREVLDVDWGEGSFIFVFVRSLLTIEESSLHVLDDVGSHVMPDLFRLQFLLCSDGGHLGYPLILSVLHCVLEDIPIVCLEPST</sequence>
<dbReference type="EMBL" id="BTSX01000005">
    <property type="protein sequence ID" value="GMT00904.1"/>
    <property type="molecule type" value="Genomic_DNA"/>
</dbReference>